<dbReference type="PANTHER" id="PTHR34213:SF2">
    <property type="entry name" value="NUCLEAR TRANSPORT FACTOR 2 (NTF2) FAMILY PROTEIN"/>
    <property type="match status" value="1"/>
</dbReference>
<evidence type="ECO:0000313" key="5">
    <source>
        <dbReference type="Proteomes" id="UP000663829"/>
    </source>
</evidence>
<evidence type="ECO:0000313" key="4">
    <source>
        <dbReference type="EMBL" id="CAF4219624.1"/>
    </source>
</evidence>
<dbReference type="Proteomes" id="UP000663829">
    <property type="component" value="Unassembled WGS sequence"/>
</dbReference>
<organism evidence="2 5">
    <name type="scientific">Didymodactylos carnosus</name>
    <dbReference type="NCBI Taxonomy" id="1234261"/>
    <lineage>
        <taxon>Eukaryota</taxon>
        <taxon>Metazoa</taxon>
        <taxon>Spiralia</taxon>
        <taxon>Gnathifera</taxon>
        <taxon>Rotifera</taxon>
        <taxon>Eurotatoria</taxon>
        <taxon>Bdelloidea</taxon>
        <taxon>Philodinida</taxon>
        <taxon>Philodinidae</taxon>
        <taxon>Didymodactylos</taxon>
    </lineage>
</organism>
<dbReference type="Proteomes" id="UP000682733">
    <property type="component" value="Unassembled WGS sequence"/>
</dbReference>
<proteinExistence type="predicted"/>
<dbReference type="Proteomes" id="UP000681722">
    <property type="component" value="Unassembled WGS sequence"/>
</dbReference>
<evidence type="ECO:0000313" key="2">
    <source>
        <dbReference type="EMBL" id="CAF1350240.1"/>
    </source>
</evidence>
<evidence type="ECO:0000313" key="1">
    <source>
        <dbReference type="EMBL" id="CAF1001858.1"/>
    </source>
</evidence>
<dbReference type="EMBL" id="CAJNOQ010014872">
    <property type="protein sequence ID" value="CAF1350240.1"/>
    <property type="molecule type" value="Genomic_DNA"/>
</dbReference>
<reference evidence="2" key="1">
    <citation type="submission" date="2021-02" db="EMBL/GenBank/DDBJ databases">
        <authorList>
            <person name="Nowell W R."/>
        </authorList>
    </citation>
    <scope>NUCLEOTIDE SEQUENCE</scope>
</reference>
<sequence length="148" mass="16903">MVQDVLDLYNSNPTDKAFRHYDDQAQFEDPLQFSGNLSSVKSAFKALPKVFEDSTVVRSDADIESNPDLIQISLRTIYKMKIGGETTMDSVVLLSIKDNKIIRHEERWNGEEIPNKETSFLGRIRESLRHVTGKVVHTLVDPDKEPKK</sequence>
<comment type="caution">
    <text evidence="2">The sequence shown here is derived from an EMBL/GenBank/DDBJ whole genome shotgun (WGS) entry which is preliminary data.</text>
</comment>
<dbReference type="OrthoDB" id="2400485at2759"/>
<dbReference type="PANTHER" id="PTHR34213">
    <property type="entry name" value="NUCLEAR TRANSPORT FACTOR 2 (NTF2) FAMILY PROTEIN"/>
    <property type="match status" value="1"/>
</dbReference>
<gene>
    <name evidence="2" type="ORF">GPM918_LOCUS30870</name>
    <name evidence="1" type="ORF">OVA965_LOCUS14599</name>
    <name evidence="4" type="ORF">SRO942_LOCUS31498</name>
    <name evidence="3" type="ORF">TMI583_LOCUS14603</name>
</gene>
<protein>
    <recommendedName>
        <fullName evidence="6">SnoaL-like domain-containing protein</fullName>
    </recommendedName>
</protein>
<dbReference type="EMBL" id="CAJOBA010006382">
    <property type="protein sequence ID" value="CAF3771207.1"/>
    <property type="molecule type" value="Genomic_DNA"/>
</dbReference>
<dbReference type="EMBL" id="CAJNOK010006374">
    <property type="protein sequence ID" value="CAF1001858.1"/>
    <property type="molecule type" value="Genomic_DNA"/>
</dbReference>
<dbReference type="AlphaFoldDB" id="A0A815H6K6"/>
<dbReference type="InterPro" id="IPR032710">
    <property type="entry name" value="NTF2-like_dom_sf"/>
</dbReference>
<accession>A0A815H6K6</accession>
<dbReference type="SUPFAM" id="SSF54427">
    <property type="entry name" value="NTF2-like"/>
    <property type="match status" value="1"/>
</dbReference>
<evidence type="ECO:0008006" key="6">
    <source>
        <dbReference type="Google" id="ProtNLM"/>
    </source>
</evidence>
<name>A0A815H6K6_9BILA</name>
<evidence type="ECO:0000313" key="3">
    <source>
        <dbReference type="EMBL" id="CAF3771207.1"/>
    </source>
</evidence>
<dbReference type="EMBL" id="CAJOBC010063977">
    <property type="protein sequence ID" value="CAF4219624.1"/>
    <property type="molecule type" value="Genomic_DNA"/>
</dbReference>
<keyword evidence="5" id="KW-1185">Reference proteome</keyword>
<dbReference type="Proteomes" id="UP000677228">
    <property type="component" value="Unassembled WGS sequence"/>
</dbReference>